<dbReference type="NCBIfam" id="TIGR04025">
    <property type="entry name" value="PPOX_FMN_DR2398"/>
    <property type="match status" value="1"/>
</dbReference>
<evidence type="ECO:0000313" key="2">
    <source>
        <dbReference type="EMBL" id="TQS39778.1"/>
    </source>
</evidence>
<dbReference type="AlphaFoldDB" id="A0A545AEL7"/>
<keyword evidence="3" id="KW-1185">Reference proteome</keyword>
<dbReference type="SUPFAM" id="SSF50475">
    <property type="entry name" value="FMN-binding split barrel"/>
    <property type="match status" value="1"/>
</dbReference>
<dbReference type="InParanoid" id="A0A545AEL7"/>
<reference evidence="2 3" key="1">
    <citation type="submission" date="2019-07" db="EMBL/GenBank/DDBJ databases">
        <title>Cryptosporangium phraense sp. nov., isolated from plant litter.</title>
        <authorList>
            <person name="Suriyachadkun C."/>
        </authorList>
    </citation>
    <scope>NUCLEOTIDE SEQUENCE [LARGE SCALE GENOMIC DNA]</scope>
    <source>
        <strain evidence="2 3">A-T 5661</strain>
    </source>
</reference>
<dbReference type="InterPro" id="IPR011576">
    <property type="entry name" value="Pyridox_Oxase_N"/>
</dbReference>
<dbReference type="RefSeq" id="WP_142709820.1">
    <property type="nucleotide sequence ID" value="NZ_VIRS01000057.1"/>
</dbReference>
<dbReference type="Pfam" id="PF01243">
    <property type="entry name" value="PNPOx_N"/>
    <property type="match status" value="1"/>
</dbReference>
<protein>
    <submittedName>
        <fullName evidence="2">Pyridoxamine 5'-phosphate oxidase family protein</fullName>
    </submittedName>
</protein>
<sequence length="211" mass="23662">MTAFGTPVTTVDELREFVEEPHPHMKYKVIPVIDEETERFLAFSTYFLLATAAADGRVDVSPRGERPGGVLVLDERHIAFGDRPGNRRIDSFRNIVERPNVGLLFLVPGMRETVRVNGRATIVRDAPFLDDLPGTGAMLEGDRGSTPRLATVVEVEELFLHCGQAPVRGGLWKPSTWPEAETLPTVKELFYSQSAYWDEPLPGVERRYPKE</sequence>
<accession>A0A545AEL7</accession>
<evidence type="ECO:0000313" key="3">
    <source>
        <dbReference type="Proteomes" id="UP000317982"/>
    </source>
</evidence>
<dbReference type="InterPro" id="IPR012349">
    <property type="entry name" value="Split_barrel_FMN-bd"/>
</dbReference>
<evidence type="ECO:0000259" key="1">
    <source>
        <dbReference type="Pfam" id="PF01243"/>
    </source>
</evidence>
<dbReference type="OrthoDB" id="9790331at2"/>
<dbReference type="InterPro" id="IPR024029">
    <property type="entry name" value="Pyridox_Oxase_FMN-dep"/>
</dbReference>
<organism evidence="2 3">
    <name type="scientific">Cryptosporangium phraense</name>
    <dbReference type="NCBI Taxonomy" id="2593070"/>
    <lineage>
        <taxon>Bacteria</taxon>
        <taxon>Bacillati</taxon>
        <taxon>Actinomycetota</taxon>
        <taxon>Actinomycetes</taxon>
        <taxon>Cryptosporangiales</taxon>
        <taxon>Cryptosporangiaceae</taxon>
        <taxon>Cryptosporangium</taxon>
    </lineage>
</organism>
<proteinExistence type="predicted"/>
<dbReference type="Proteomes" id="UP000317982">
    <property type="component" value="Unassembled WGS sequence"/>
</dbReference>
<comment type="caution">
    <text evidence="2">The sequence shown here is derived from an EMBL/GenBank/DDBJ whole genome shotgun (WGS) entry which is preliminary data.</text>
</comment>
<dbReference type="Gene3D" id="2.30.110.10">
    <property type="entry name" value="Electron Transport, Fmn-binding Protein, Chain A"/>
    <property type="match status" value="1"/>
</dbReference>
<gene>
    <name evidence="2" type="ORF">FL583_38300</name>
</gene>
<dbReference type="EMBL" id="VIRS01000057">
    <property type="protein sequence ID" value="TQS39778.1"/>
    <property type="molecule type" value="Genomic_DNA"/>
</dbReference>
<dbReference type="PANTHER" id="PTHR42815:SF2">
    <property type="entry name" value="FAD-BINDING, PUTATIVE (AFU_ORTHOLOGUE AFUA_6G07600)-RELATED"/>
    <property type="match status" value="1"/>
</dbReference>
<feature type="domain" description="Pyridoxamine 5'-phosphate oxidase N-terminal" evidence="1">
    <location>
        <begin position="33"/>
        <end position="162"/>
    </location>
</feature>
<name>A0A545AEL7_9ACTN</name>
<dbReference type="PANTHER" id="PTHR42815">
    <property type="entry name" value="FAD-BINDING, PUTATIVE (AFU_ORTHOLOGUE AFUA_6G07600)-RELATED"/>
    <property type="match status" value="1"/>
</dbReference>